<protein>
    <submittedName>
        <fullName evidence="1">Uncharacterized protein</fullName>
    </submittedName>
</protein>
<reference evidence="1 2" key="1">
    <citation type="submission" date="2017-04" db="EMBL/GenBank/DDBJ databases">
        <title>Characterization, genome and methylation analysis of a phthalic acid esters degrading strain Sphingobium yanoikuyae SHJ.</title>
        <authorList>
            <person name="Feng L."/>
        </authorList>
    </citation>
    <scope>NUCLEOTIDE SEQUENCE [LARGE SCALE GENOMIC DNA]</scope>
    <source>
        <strain evidence="1 2">SHJ</strain>
    </source>
</reference>
<evidence type="ECO:0000313" key="1">
    <source>
        <dbReference type="EMBL" id="ATP17324.1"/>
    </source>
</evidence>
<dbReference type="RefSeq" id="WP_048936701.1">
    <property type="nucleotide sequence ID" value="NZ_CP020925.1"/>
</dbReference>
<accession>A0A0J9D433</accession>
<dbReference type="EMBL" id="CP020925">
    <property type="protein sequence ID" value="ATP17324.1"/>
    <property type="molecule type" value="Genomic_DNA"/>
</dbReference>
<dbReference type="AlphaFoldDB" id="A0A0J9D433"/>
<dbReference type="Proteomes" id="UP000037029">
    <property type="component" value="Chromosome"/>
</dbReference>
<sequence>MEEANAQMRDALVPQSAALFSGRTETAQLASPIINRSSIAFVCASTRGAAALDASSLRARPTKAQDCGGDNIPDATLTAQMIQAWQAGKVDRARNEFHSCRLDIRIDHRTREQ</sequence>
<evidence type="ECO:0000313" key="2">
    <source>
        <dbReference type="Proteomes" id="UP000037029"/>
    </source>
</evidence>
<name>A0A0J9D433_SPHYA</name>
<organism evidence="1 2">
    <name type="scientific">Sphingobium yanoikuyae</name>
    <name type="common">Sphingomonas yanoikuyae</name>
    <dbReference type="NCBI Taxonomy" id="13690"/>
    <lineage>
        <taxon>Bacteria</taxon>
        <taxon>Pseudomonadati</taxon>
        <taxon>Pseudomonadota</taxon>
        <taxon>Alphaproteobacteria</taxon>
        <taxon>Sphingomonadales</taxon>
        <taxon>Sphingomonadaceae</taxon>
        <taxon>Sphingobium</taxon>
    </lineage>
</organism>
<proteinExistence type="predicted"/>
<gene>
    <name evidence="1" type="ORF">BV87_02280</name>
</gene>